<dbReference type="EMBL" id="CP000482">
    <property type="protein sequence ID" value="ABK98432.1"/>
    <property type="molecule type" value="Genomic_DNA"/>
</dbReference>
<keyword evidence="2" id="KW-1185">Reference proteome</keyword>
<evidence type="ECO:0000313" key="2">
    <source>
        <dbReference type="Proteomes" id="UP000006732"/>
    </source>
</evidence>
<name>A1AM62_PELPD</name>
<accession>A1AM62</accession>
<dbReference type="OrthoDB" id="20261at2"/>
<dbReference type="Proteomes" id="UP000006732">
    <property type="component" value="Chromosome"/>
</dbReference>
<dbReference type="SUPFAM" id="SSF52833">
    <property type="entry name" value="Thioredoxin-like"/>
    <property type="match status" value="1"/>
</dbReference>
<sequence>MNSKLRHLVLVGALFAIGLGTALLGAGKEADAAGPDLFLGKKTSATTVYFVNDWFCPVCIRTEPVIEKIYPTIAGSARIGFVDFPIHGETTNFTPYNTYFLTHEKGKYIAIRKALSALTRKTKKPSHGEVKAAVAPLGVKLPQLKTSDTLFGLQSNLMVYRGYDVTMTPTAVVTNSRTKKTRLLAGKNRISELSIKTAIAQVENR</sequence>
<dbReference type="KEGG" id="ppd:Ppro_0802"/>
<dbReference type="Gene3D" id="3.40.30.10">
    <property type="entry name" value="Glutaredoxin"/>
    <property type="match status" value="1"/>
</dbReference>
<proteinExistence type="predicted"/>
<dbReference type="AlphaFoldDB" id="A1AM62"/>
<dbReference type="STRING" id="338966.Ppro_0802"/>
<protein>
    <recommendedName>
        <fullName evidence="3">Thioredoxin-like fold domain-containing protein</fullName>
    </recommendedName>
</protein>
<evidence type="ECO:0000313" key="1">
    <source>
        <dbReference type="EMBL" id="ABK98432.1"/>
    </source>
</evidence>
<dbReference type="InterPro" id="IPR036249">
    <property type="entry name" value="Thioredoxin-like_sf"/>
</dbReference>
<evidence type="ECO:0008006" key="3">
    <source>
        <dbReference type="Google" id="ProtNLM"/>
    </source>
</evidence>
<dbReference type="HOGENOM" id="CLU_1336464_0_0_7"/>
<dbReference type="RefSeq" id="WP_011734744.1">
    <property type="nucleotide sequence ID" value="NC_008609.1"/>
</dbReference>
<organism evidence="1 2">
    <name type="scientific">Pelobacter propionicus (strain DSM 2379 / NBRC 103807 / OttBd1)</name>
    <dbReference type="NCBI Taxonomy" id="338966"/>
    <lineage>
        <taxon>Bacteria</taxon>
        <taxon>Pseudomonadati</taxon>
        <taxon>Thermodesulfobacteriota</taxon>
        <taxon>Desulfuromonadia</taxon>
        <taxon>Desulfuromonadales</taxon>
        <taxon>Desulfuromonadaceae</taxon>
        <taxon>Pelobacter</taxon>
    </lineage>
</organism>
<gene>
    <name evidence="1" type="ordered locus">Ppro_0802</name>
</gene>
<dbReference type="eggNOG" id="COG1651">
    <property type="taxonomic scope" value="Bacteria"/>
</dbReference>
<reference evidence="1 2" key="1">
    <citation type="submission" date="2006-10" db="EMBL/GenBank/DDBJ databases">
        <title>Complete sequence of chromosome of Pelobacter propionicus DSM 2379.</title>
        <authorList>
            <consortium name="US DOE Joint Genome Institute"/>
            <person name="Copeland A."/>
            <person name="Lucas S."/>
            <person name="Lapidus A."/>
            <person name="Barry K."/>
            <person name="Detter J.C."/>
            <person name="Glavina del Rio T."/>
            <person name="Hammon N."/>
            <person name="Israni S."/>
            <person name="Dalin E."/>
            <person name="Tice H."/>
            <person name="Pitluck S."/>
            <person name="Saunders E."/>
            <person name="Brettin T."/>
            <person name="Bruce D."/>
            <person name="Han C."/>
            <person name="Tapia R."/>
            <person name="Schmutz J."/>
            <person name="Larimer F."/>
            <person name="Land M."/>
            <person name="Hauser L."/>
            <person name="Kyrpides N."/>
            <person name="Kim E."/>
            <person name="Lovley D."/>
            <person name="Richardson P."/>
        </authorList>
    </citation>
    <scope>NUCLEOTIDE SEQUENCE [LARGE SCALE GENOMIC DNA]</scope>
    <source>
        <strain evidence="2">DSM 2379 / NBRC 103807 / OttBd1</strain>
    </source>
</reference>